<proteinExistence type="predicted"/>
<name>A0A6G4XJH6_9ACTN</name>
<dbReference type="SUPFAM" id="SSF56281">
    <property type="entry name" value="Metallo-hydrolase/oxidoreductase"/>
    <property type="match status" value="1"/>
</dbReference>
<dbReference type="EMBL" id="JAAKZW010000074">
    <property type="protein sequence ID" value="NGO77726.1"/>
    <property type="molecule type" value="Genomic_DNA"/>
</dbReference>
<accession>A0A6G4XJH6</accession>
<dbReference type="GO" id="GO:0016787">
    <property type="term" value="F:hydrolase activity"/>
    <property type="evidence" value="ECO:0007669"/>
    <property type="project" value="UniProtKB-KW"/>
</dbReference>
<feature type="domain" description="Metallo-beta-lactamase" evidence="1">
    <location>
        <begin position="26"/>
        <end position="218"/>
    </location>
</feature>
<dbReference type="Pfam" id="PF00753">
    <property type="entry name" value="Lactamase_B"/>
    <property type="match status" value="1"/>
</dbReference>
<dbReference type="CDD" id="cd16282">
    <property type="entry name" value="metallo-hydrolase-like_MBL-fold"/>
    <property type="match status" value="1"/>
</dbReference>
<sequence length="241" mass="25550">MTFSWEEFGWEELADGIGRRRLPVWDATVALVAGPSGALLFDTGSSLREGAEIRTQVQALLGGRRVTHIVLSHPHFDHVLGTGAFAGAQIYAAAGMEKALAADGREELRLDAVRQGLSESEATSATDVVIRPHHLITREWTVDLGGGREVRLCVVGPAHSPYDMAAWIPDAGILLAGDLIEESGEPQAGPDATSSRWPLALDRLLALGGPDARYVPGHGSVVDAAFVRAQRDALAALHGVS</sequence>
<evidence type="ECO:0000259" key="1">
    <source>
        <dbReference type="SMART" id="SM00849"/>
    </source>
</evidence>
<dbReference type="InterPro" id="IPR050855">
    <property type="entry name" value="NDM-1-like"/>
</dbReference>
<dbReference type="PANTHER" id="PTHR42951">
    <property type="entry name" value="METALLO-BETA-LACTAMASE DOMAIN-CONTAINING"/>
    <property type="match status" value="1"/>
</dbReference>
<dbReference type="InterPro" id="IPR036866">
    <property type="entry name" value="RibonucZ/Hydroxyglut_hydro"/>
</dbReference>
<dbReference type="RefSeq" id="WP_165333184.1">
    <property type="nucleotide sequence ID" value="NZ_JAAKZW010000074.1"/>
</dbReference>
<evidence type="ECO:0000313" key="2">
    <source>
        <dbReference type="EMBL" id="NGO77726.1"/>
    </source>
</evidence>
<dbReference type="PANTHER" id="PTHR42951:SF4">
    <property type="entry name" value="ACYL-COENZYME A THIOESTERASE MBLAC2"/>
    <property type="match status" value="1"/>
</dbReference>
<dbReference type="AlphaFoldDB" id="A0A6G4XJH6"/>
<dbReference type="Proteomes" id="UP000481109">
    <property type="component" value="Unassembled WGS sequence"/>
</dbReference>
<keyword evidence="2" id="KW-0378">Hydrolase</keyword>
<evidence type="ECO:0000313" key="3">
    <source>
        <dbReference type="Proteomes" id="UP000481109"/>
    </source>
</evidence>
<keyword evidence="3" id="KW-1185">Reference proteome</keyword>
<reference evidence="2 3" key="1">
    <citation type="submission" date="2020-02" db="EMBL/GenBank/DDBJ databases">
        <title>Whole-genome analyses of novel actinobacteria.</title>
        <authorList>
            <person name="Sahin N."/>
            <person name="Tokatli A."/>
        </authorList>
    </citation>
    <scope>NUCLEOTIDE SEQUENCE [LARGE SCALE GENOMIC DNA]</scope>
    <source>
        <strain evidence="2 3">YC504</strain>
    </source>
</reference>
<organism evidence="2 3">
    <name type="scientific">Streptomyces mesophilus</name>
    <dbReference type="NCBI Taxonomy" id="1775132"/>
    <lineage>
        <taxon>Bacteria</taxon>
        <taxon>Bacillati</taxon>
        <taxon>Actinomycetota</taxon>
        <taxon>Actinomycetes</taxon>
        <taxon>Kitasatosporales</taxon>
        <taxon>Streptomycetaceae</taxon>
        <taxon>Streptomyces</taxon>
    </lineage>
</organism>
<dbReference type="InterPro" id="IPR001279">
    <property type="entry name" value="Metallo-B-lactamas"/>
</dbReference>
<protein>
    <submittedName>
        <fullName evidence="2">MBL fold metallo-hydrolase</fullName>
    </submittedName>
</protein>
<comment type="caution">
    <text evidence="2">The sequence shown here is derived from an EMBL/GenBank/DDBJ whole genome shotgun (WGS) entry which is preliminary data.</text>
</comment>
<gene>
    <name evidence="2" type="ORF">G6045_18970</name>
</gene>
<dbReference type="SMART" id="SM00849">
    <property type="entry name" value="Lactamase_B"/>
    <property type="match status" value="1"/>
</dbReference>
<dbReference type="Gene3D" id="3.60.15.10">
    <property type="entry name" value="Ribonuclease Z/Hydroxyacylglutathione hydrolase-like"/>
    <property type="match status" value="1"/>
</dbReference>